<dbReference type="Pfam" id="PF10067">
    <property type="entry name" value="DUF2306"/>
    <property type="match status" value="1"/>
</dbReference>
<sequence length="242" mass="28445">MGNETKWSSRDLLAVFYIIFCLFFAWFISLSNLIFSKHFPDRQYAMEHCQNDTTPMRDTFFRREEETYYGPRWVYFAPHVFSAILWWNLSWIQLIKWIRAKHLWLHRWNGRIQVLAMLGQIITGTGLALKSPTPGIRMLSIAYGAAMAYVWTQTVYHVLRKDIVRHKYWATKMFGYAQAIALQRVFLFFFMVLTVAGVPLYTPLDQLQSQASKPAGRSFFTIPETVENLGMDQYLLIPFLGE</sequence>
<keyword evidence="1" id="KW-0472">Membrane</keyword>
<feature type="transmembrane region" description="Helical" evidence="1">
    <location>
        <begin position="112"/>
        <end position="129"/>
    </location>
</feature>
<gene>
    <name evidence="2" type="ORF">C1SCF055_LOCUS40438</name>
</gene>
<dbReference type="EMBL" id="CAMXCT030006540">
    <property type="protein sequence ID" value="CAL4802930.1"/>
    <property type="molecule type" value="Genomic_DNA"/>
</dbReference>
<dbReference type="EMBL" id="CAMXCT010006540">
    <property type="protein sequence ID" value="CAI4015618.1"/>
    <property type="molecule type" value="Genomic_DNA"/>
</dbReference>
<keyword evidence="4" id="KW-1185">Reference proteome</keyword>
<feature type="transmembrane region" description="Helical" evidence="1">
    <location>
        <begin position="141"/>
        <end position="159"/>
    </location>
</feature>
<dbReference type="EMBL" id="CAMXCT020006540">
    <property type="protein sequence ID" value="CAL1168993.1"/>
    <property type="molecule type" value="Genomic_DNA"/>
</dbReference>
<accession>A0A9P1DVJ5</accession>
<dbReference type="Proteomes" id="UP001152797">
    <property type="component" value="Unassembled WGS sequence"/>
</dbReference>
<evidence type="ECO:0000313" key="4">
    <source>
        <dbReference type="Proteomes" id="UP001152797"/>
    </source>
</evidence>
<name>A0A9P1DVJ5_9DINO</name>
<comment type="caution">
    <text evidence="2">The sequence shown here is derived from an EMBL/GenBank/DDBJ whole genome shotgun (WGS) entry which is preliminary data.</text>
</comment>
<feature type="transmembrane region" description="Helical" evidence="1">
    <location>
        <begin position="12"/>
        <end position="35"/>
    </location>
</feature>
<evidence type="ECO:0000256" key="1">
    <source>
        <dbReference type="SAM" id="Phobius"/>
    </source>
</evidence>
<feature type="transmembrane region" description="Helical" evidence="1">
    <location>
        <begin position="180"/>
        <end position="201"/>
    </location>
</feature>
<proteinExistence type="predicted"/>
<dbReference type="OrthoDB" id="420320at2759"/>
<dbReference type="AlphaFoldDB" id="A0A9P1DVJ5"/>
<evidence type="ECO:0000313" key="3">
    <source>
        <dbReference type="EMBL" id="CAL4802930.1"/>
    </source>
</evidence>
<protein>
    <submittedName>
        <fullName evidence="2">Uncharacterized protein</fullName>
    </submittedName>
</protein>
<evidence type="ECO:0000313" key="2">
    <source>
        <dbReference type="EMBL" id="CAI4015618.1"/>
    </source>
</evidence>
<reference evidence="3 4" key="2">
    <citation type="submission" date="2024-05" db="EMBL/GenBank/DDBJ databases">
        <authorList>
            <person name="Chen Y."/>
            <person name="Shah S."/>
            <person name="Dougan E. K."/>
            <person name="Thang M."/>
            <person name="Chan C."/>
        </authorList>
    </citation>
    <scope>NUCLEOTIDE SEQUENCE [LARGE SCALE GENOMIC DNA]</scope>
</reference>
<keyword evidence="1" id="KW-1133">Transmembrane helix</keyword>
<organism evidence="2">
    <name type="scientific">Cladocopium goreaui</name>
    <dbReference type="NCBI Taxonomy" id="2562237"/>
    <lineage>
        <taxon>Eukaryota</taxon>
        <taxon>Sar</taxon>
        <taxon>Alveolata</taxon>
        <taxon>Dinophyceae</taxon>
        <taxon>Suessiales</taxon>
        <taxon>Symbiodiniaceae</taxon>
        <taxon>Cladocopium</taxon>
    </lineage>
</organism>
<reference evidence="2" key="1">
    <citation type="submission" date="2022-10" db="EMBL/GenBank/DDBJ databases">
        <authorList>
            <person name="Chen Y."/>
            <person name="Dougan E. K."/>
            <person name="Chan C."/>
            <person name="Rhodes N."/>
            <person name="Thang M."/>
        </authorList>
    </citation>
    <scope>NUCLEOTIDE SEQUENCE</scope>
</reference>
<keyword evidence="1" id="KW-0812">Transmembrane</keyword>
<dbReference type="InterPro" id="IPR018750">
    <property type="entry name" value="DUF2306_membrane"/>
</dbReference>
<feature type="transmembrane region" description="Helical" evidence="1">
    <location>
        <begin position="73"/>
        <end position="92"/>
    </location>
</feature>